<feature type="binding site" evidence="1">
    <location>
        <position position="35"/>
    </location>
    <ligand>
        <name>Mg(2+)</name>
        <dbReference type="ChEBI" id="CHEBI:18420"/>
        <label>1</label>
    </ligand>
</feature>
<accession>M7NAG5</accession>
<dbReference type="Gene3D" id="1.10.4080.10">
    <property type="entry name" value="ADP-ribosylation/Crystallin J1"/>
    <property type="match status" value="1"/>
</dbReference>
<dbReference type="PATRIC" id="fig|1279009.4.peg.615"/>
<evidence type="ECO:0000313" key="3">
    <source>
        <dbReference type="Proteomes" id="UP000011910"/>
    </source>
</evidence>
<dbReference type="InterPro" id="IPR005502">
    <property type="entry name" value="Ribosyl_crysJ1"/>
</dbReference>
<dbReference type="STRING" id="1279009.ADICEAN_00599"/>
<sequence>MLGAIAGDIIGSVYEHHPLKTTDFPLLQQASAFTDDTVLTIAVAESLLTGKSYAAALKHWGRRYPTAGYGGNFYQWLMSRCSVPYGSWGNGAAMRVSPIGWAFEGLEQTLEEAARSAAPTHDHPEGILGAQAVAGALWHIRMGKSKETISKWLEETIGYALPPSIERIREGYAFDVSCRGSVPPAIQCFLEAKDTEEAIRLAVSLGGDADTQASIAGALGEARWGIDEKLRQQIMGMLPTQMLEVLQQFQNRYQSG</sequence>
<dbReference type="AlphaFoldDB" id="M7NAG5"/>
<keyword evidence="2" id="KW-0378">Hydrolase</keyword>
<dbReference type="OrthoDB" id="9798107at2"/>
<dbReference type="RefSeq" id="WP_009194006.1">
    <property type="nucleotide sequence ID" value="NZ_AODQ01000009.1"/>
</dbReference>
<keyword evidence="3" id="KW-1185">Reference proteome</keyword>
<name>M7NAG5_9BACT</name>
<organism evidence="2 3">
    <name type="scientific">Cesiribacter andamanensis AMV16</name>
    <dbReference type="NCBI Taxonomy" id="1279009"/>
    <lineage>
        <taxon>Bacteria</taxon>
        <taxon>Pseudomonadati</taxon>
        <taxon>Bacteroidota</taxon>
        <taxon>Cytophagia</taxon>
        <taxon>Cytophagales</taxon>
        <taxon>Cesiribacteraceae</taxon>
        <taxon>Cesiribacter</taxon>
    </lineage>
</organism>
<feature type="binding site" evidence="1">
    <location>
        <position position="211"/>
    </location>
    <ligand>
        <name>Mg(2+)</name>
        <dbReference type="ChEBI" id="CHEBI:18420"/>
        <label>1</label>
    </ligand>
</feature>
<feature type="binding site" evidence="1">
    <location>
        <position position="208"/>
    </location>
    <ligand>
        <name>Mg(2+)</name>
        <dbReference type="ChEBI" id="CHEBI:18420"/>
        <label>1</label>
    </ligand>
</feature>
<feature type="binding site" evidence="1">
    <location>
        <position position="34"/>
    </location>
    <ligand>
        <name>Mg(2+)</name>
        <dbReference type="ChEBI" id="CHEBI:18420"/>
        <label>1</label>
    </ligand>
</feature>
<reference evidence="2 3" key="1">
    <citation type="journal article" date="2013" name="Genome Announc.">
        <title>Draft Genome Sequence of Cesiribacter andamanensis Strain AMV16T, Isolated from a Soil Sample from a Mud Volcano in the Andaman Islands, India.</title>
        <authorList>
            <person name="Shivaji S."/>
            <person name="Ara S."/>
            <person name="Begum Z."/>
            <person name="Srinivas T.N."/>
            <person name="Singh A."/>
            <person name="Kumar Pinnaka A."/>
        </authorList>
    </citation>
    <scope>NUCLEOTIDE SEQUENCE [LARGE SCALE GENOMIC DNA]</scope>
    <source>
        <strain evidence="2 3">AMV16</strain>
    </source>
</reference>
<dbReference type="GO" id="GO:0016787">
    <property type="term" value="F:hydrolase activity"/>
    <property type="evidence" value="ECO:0007669"/>
    <property type="project" value="UniProtKB-KW"/>
</dbReference>
<dbReference type="EMBL" id="AODQ01000009">
    <property type="protein sequence ID" value="EMR04191.1"/>
    <property type="molecule type" value="Genomic_DNA"/>
</dbReference>
<feature type="binding site" evidence="1">
    <location>
        <position position="36"/>
    </location>
    <ligand>
        <name>Mg(2+)</name>
        <dbReference type="ChEBI" id="CHEBI:18420"/>
        <label>1</label>
    </ligand>
</feature>
<proteinExistence type="predicted"/>
<dbReference type="PANTHER" id="PTHR16222">
    <property type="entry name" value="ADP-RIBOSYLGLYCOHYDROLASE"/>
    <property type="match status" value="1"/>
</dbReference>
<evidence type="ECO:0000313" key="2">
    <source>
        <dbReference type="EMBL" id="EMR04191.1"/>
    </source>
</evidence>
<feature type="binding site" evidence="1">
    <location>
        <position position="210"/>
    </location>
    <ligand>
        <name>Mg(2+)</name>
        <dbReference type="ChEBI" id="CHEBI:18420"/>
        <label>1</label>
    </ligand>
</feature>
<dbReference type="GO" id="GO:0046872">
    <property type="term" value="F:metal ion binding"/>
    <property type="evidence" value="ECO:0007669"/>
    <property type="project" value="UniProtKB-KW"/>
</dbReference>
<dbReference type="InterPro" id="IPR036705">
    <property type="entry name" value="Ribosyl_crysJ1_sf"/>
</dbReference>
<gene>
    <name evidence="2" type="ORF">ADICEAN_00599</name>
</gene>
<dbReference type="Proteomes" id="UP000011910">
    <property type="component" value="Unassembled WGS sequence"/>
</dbReference>
<dbReference type="Pfam" id="PF03747">
    <property type="entry name" value="ADP_ribosyl_GH"/>
    <property type="match status" value="1"/>
</dbReference>
<dbReference type="SUPFAM" id="SSF101478">
    <property type="entry name" value="ADP-ribosylglycohydrolase"/>
    <property type="match status" value="1"/>
</dbReference>
<comment type="caution">
    <text evidence="2">The sequence shown here is derived from an EMBL/GenBank/DDBJ whole genome shotgun (WGS) entry which is preliminary data.</text>
</comment>
<protein>
    <submittedName>
        <fullName evidence="2">ADP-ribosyl-[dinitrogen reductase] hydrolase</fullName>
    </submittedName>
</protein>
<keyword evidence="1" id="KW-0479">Metal-binding</keyword>
<comment type="cofactor">
    <cofactor evidence="1">
        <name>Mg(2+)</name>
        <dbReference type="ChEBI" id="CHEBI:18420"/>
    </cofactor>
    <text evidence="1">Binds 2 magnesium ions per subunit.</text>
</comment>
<dbReference type="InterPro" id="IPR050792">
    <property type="entry name" value="ADP-ribosylglycohydrolase"/>
</dbReference>
<evidence type="ECO:0000256" key="1">
    <source>
        <dbReference type="PIRSR" id="PIRSR605502-1"/>
    </source>
</evidence>
<dbReference type="PANTHER" id="PTHR16222:SF12">
    <property type="entry name" value="ADP-RIBOSYLGLYCOHYDROLASE-RELATED"/>
    <property type="match status" value="1"/>
</dbReference>
<dbReference type="eggNOG" id="COG1397">
    <property type="taxonomic scope" value="Bacteria"/>
</dbReference>
<keyword evidence="1" id="KW-0460">Magnesium</keyword>